<dbReference type="RefSeq" id="YP_010111817.1">
    <property type="nucleotide sequence ID" value="NC_055885.1"/>
</dbReference>
<organism evidence="1 2">
    <name type="scientific">uncultured phage cr128_1</name>
    <dbReference type="NCBI Taxonomy" id="2772076"/>
    <lineage>
        <taxon>Viruses</taxon>
        <taxon>Duplodnaviria</taxon>
        <taxon>Heunggongvirae</taxon>
        <taxon>Uroviricota</taxon>
        <taxon>Caudoviricetes</taxon>
        <taxon>Crassvirales</taxon>
        <taxon>Steigviridae</taxon>
        <taxon>Asinivirinae</taxon>
        <taxon>Mahlunavirus</taxon>
        <taxon>Mahlunavirus rarus</taxon>
    </lineage>
</organism>
<dbReference type="GeneID" id="65130269"/>
<dbReference type="EMBL" id="MT774392">
    <property type="protein sequence ID" value="QOR59659.1"/>
    <property type="molecule type" value="Genomic_DNA"/>
</dbReference>
<evidence type="ECO:0000313" key="1">
    <source>
        <dbReference type="EMBL" id="QOR59659.1"/>
    </source>
</evidence>
<reference evidence="1 2" key="1">
    <citation type="submission" date="2020-07" db="EMBL/GenBank/DDBJ databases">
        <title>Taxonomic proposal: Crassvirales, a new order of highly abundant and diverse bacterial viruses.</title>
        <authorList>
            <person name="Shkoporov A.N."/>
            <person name="Stockdale S.R."/>
            <person name="Guerin E."/>
            <person name="Ross R.P."/>
            <person name="Hill C."/>
        </authorList>
    </citation>
    <scope>NUCLEOTIDE SEQUENCE [LARGE SCALE GENOMIC DNA]</scope>
</reference>
<sequence length="199" mass="22682">MTTICLNEEAIRQNDMCLGEVLLMLAICNKADLKKAEVSLIQKGFITATRNENGQPIGWRLTNEGSRMIDSVILDSSKEQEPQDRLVSLAERLKAIFPKGKKAGTNYYWAEGVALIVRRLKLFFRKYGNKFTDEQIIQAAEKYVQGFNGNYTYMRLLKYFIFKEKIGAAGEVEGDSELISYIENADQEELSNDWTSTLK</sequence>
<evidence type="ECO:0000313" key="2">
    <source>
        <dbReference type="Proteomes" id="UP000594055"/>
    </source>
</evidence>
<dbReference type="KEGG" id="vg:65130269"/>
<protein>
    <submittedName>
        <fullName evidence="1">Uncharacterized protein</fullName>
    </submittedName>
</protein>
<name>A0A7M1S1E8_9CAUD</name>
<accession>A0A7M1S1E8</accession>
<keyword evidence="2" id="KW-1185">Reference proteome</keyword>
<dbReference type="Proteomes" id="UP000594055">
    <property type="component" value="Segment"/>
</dbReference>
<proteinExistence type="predicted"/>